<protein>
    <submittedName>
        <fullName evidence="2">Uncharacterized protein</fullName>
    </submittedName>
</protein>
<reference evidence="2" key="1">
    <citation type="submission" date="2022-10" db="EMBL/GenBank/DDBJ databases">
        <title>Tapping the CABI collections for fungal endophytes: first genome assemblies for Collariella, Neodidymelliopsis, Ascochyta clinopodiicola, Didymella pomorum, Didymosphaeria variabile, Neocosmospora piperis and Neocucurbitaria cava.</title>
        <authorList>
            <person name="Hill R."/>
        </authorList>
    </citation>
    <scope>NUCLEOTIDE SEQUENCE</scope>
    <source>
        <strain evidence="2">IMI 355082</strain>
    </source>
</reference>
<dbReference type="OrthoDB" id="5213556at2759"/>
<sequence length="216" mass="24448">MANGDFNFDLAEPLQTTTTRHQRNFSASLLSNIKFEPRTLEQREADAKRNAPKYAREKAVNSILTARFLKAKKTFDGYYSYNIDEAWDGEAGEWREEKDPWLRLGTQGEEKTVMEEFLRGFTKDRKEAQEEGTEREPLSADELEALALAVVRVAKKDLEAAGRETAALGDDFKKSVVEIVAQLQTEFSLPQSAPEVEEVEEEEEEETEHVNGVNGA</sequence>
<dbReference type="EMBL" id="JAPEVB010000003">
    <property type="protein sequence ID" value="KAJ4392161.1"/>
    <property type="molecule type" value="Genomic_DNA"/>
</dbReference>
<feature type="region of interest" description="Disordered" evidence="1">
    <location>
        <begin position="187"/>
        <end position="216"/>
    </location>
</feature>
<evidence type="ECO:0000256" key="1">
    <source>
        <dbReference type="SAM" id="MobiDB-lite"/>
    </source>
</evidence>
<accession>A0A9W8YV51</accession>
<gene>
    <name evidence="2" type="ORF">N0V93_005784</name>
</gene>
<evidence type="ECO:0000313" key="3">
    <source>
        <dbReference type="Proteomes" id="UP001140453"/>
    </source>
</evidence>
<name>A0A9W8YV51_9PEZI</name>
<feature type="compositionally biased region" description="Acidic residues" evidence="1">
    <location>
        <begin position="195"/>
        <end position="207"/>
    </location>
</feature>
<dbReference type="Proteomes" id="UP001140453">
    <property type="component" value="Unassembled WGS sequence"/>
</dbReference>
<dbReference type="AlphaFoldDB" id="A0A9W8YV51"/>
<keyword evidence="3" id="KW-1185">Reference proteome</keyword>
<organism evidence="2 3">
    <name type="scientific">Gnomoniopsis smithogilvyi</name>
    <dbReference type="NCBI Taxonomy" id="1191159"/>
    <lineage>
        <taxon>Eukaryota</taxon>
        <taxon>Fungi</taxon>
        <taxon>Dikarya</taxon>
        <taxon>Ascomycota</taxon>
        <taxon>Pezizomycotina</taxon>
        <taxon>Sordariomycetes</taxon>
        <taxon>Sordariomycetidae</taxon>
        <taxon>Diaporthales</taxon>
        <taxon>Gnomoniaceae</taxon>
        <taxon>Gnomoniopsis</taxon>
    </lineage>
</organism>
<comment type="caution">
    <text evidence="2">The sequence shown here is derived from an EMBL/GenBank/DDBJ whole genome shotgun (WGS) entry which is preliminary data.</text>
</comment>
<evidence type="ECO:0000313" key="2">
    <source>
        <dbReference type="EMBL" id="KAJ4392161.1"/>
    </source>
</evidence>
<proteinExistence type="predicted"/>